<protein>
    <submittedName>
        <fullName evidence="11">S8 family serine peptidase</fullName>
    </submittedName>
</protein>
<dbReference type="Gene3D" id="2.60.40.1710">
    <property type="entry name" value="Subtilisin-like superfamily"/>
    <property type="match status" value="1"/>
</dbReference>
<organism evidence="11 12">
    <name type="scientific">Faecousia intestinalis</name>
    <dbReference type="NCBI Taxonomy" id="3133167"/>
    <lineage>
        <taxon>Bacteria</taxon>
        <taxon>Bacillati</taxon>
        <taxon>Bacillota</taxon>
        <taxon>Clostridia</taxon>
        <taxon>Eubacteriales</taxon>
        <taxon>Oscillospiraceae</taxon>
        <taxon>Faecousia</taxon>
    </lineage>
</organism>
<dbReference type="PANTHER" id="PTHR43399:SF4">
    <property type="entry name" value="CELL WALL-ASSOCIATED PROTEASE"/>
    <property type="match status" value="1"/>
</dbReference>
<evidence type="ECO:0000256" key="6">
    <source>
        <dbReference type="ARBA" id="ARBA00022825"/>
    </source>
</evidence>
<dbReference type="RefSeq" id="WP_349136315.1">
    <property type="nucleotide sequence ID" value="NZ_JBBMFF010000240.1"/>
</dbReference>
<gene>
    <name evidence="11" type="ORF">WMO66_10150</name>
</gene>
<evidence type="ECO:0000259" key="10">
    <source>
        <dbReference type="PROSITE" id="PS51272"/>
    </source>
</evidence>
<dbReference type="InterPro" id="IPR051048">
    <property type="entry name" value="Peptidase_S8/S53_subtilisin"/>
</dbReference>
<feature type="domain" description="SLH" evidence="10">
    <location>
        <begin position="1396"/>
        <end position="1459"/>
    </location>
</feature>
<dbReference type="InterPro" id="IPR036852">
    <property type="entry name" value="Peptidase_S8/S53_dom_sf"/>
</dbReference>
<dbReference type="InterPro" id="IPR003343">
    <property type="entry name" value="Big_2"/>
</dbReference>
<comment type="similarity">
    <text evidence="1 7 8">Belongs to the peptidase S8 family.</text>
</comment>
<dbReference type="Gene3D" id="2.60.40.1080">
    <property type="match status" value="1"/>
</dbReference>
<evidence type="ECO:0000256" key="2">
    <source>
        <dbReference type="ARBA" id="ARBA00022670"/>
    </source>
</evidence>
<dbReference type="PROSITE" id="PS51892">
    <property type="entry name" value="SUBTILASE"/>
    <property type="match status" value="1"/>
</dbReference>
<dbReference type="Pfam" id="PF00082">
    <property type="entry name" value="Peptidase_S8"/>
    <property type="match status" value="1"/>
</dbReference>
<dbReference type="Proteomes" id="UP001491552">
    <property type="component" value="Unassembled WGS sequence"/>
</dbReference>
<dbReference type="SUPFAM" id="SSF52743">
    <property type="entry name" value="Subtilisin-like"/>
    <property type="match status" value="1"/>
</dbReference>
<dbReference type="PROSITE" id="PS00136">
    <property type="entry name" value="SUBTILASE_ASP"/>
    <property type="match status" value="1"/>
</dbReference>
<keyword evidence="5 7" id="KW-0378">Hydrolase</keyword>
<dbReference type="PROSITE" id="PS00138">
    <property type="entry name" value="SUBTILASE_SER"/>
    <property type="match status" value="1"/>
</dbReference>
<feature type="domain" description="SLH" evidence="10">
    <location>
        <begin position="1462"/>
        <end position="1520"/>
    </location>
</feature>
<evidence type="ECO:0000313" key="12">
    <source>
        <dbReference type="Proteomes" id="UP001491552"/>
    </source>
</evidence>
<comment type="caution">
    <text evidence="11">The sequence shown here is derived from an EMBL/GenBank/DDBJ whole genome shotgun (WGS) entry which is preliminary data.</text>
</comment>
<dbReference type="Gene3D" id="3.50.30.30">
    <property type="match status" value="1"/>
</dbReference>
<dbReference type="PANTHER" id="PTHR43399">
    <property type="entry name" value="SUBTILISIN-RELATED"/>
    <property type="match status" value="1"/>
</dbReference>
<accession>A0ABV1G8D9</accession>
<keyword evidence="6 7" id="KW-0720">Serine protease</keyword>
<dbReference type="InterPro" id="IPR010435">
    <property type="entry name" value="C5a/SBT2-like_Fn3"/>
</dbReference>
<keyword evidence="4" id="KW-0677">Repeat</keyword>
<proteinExistence type="inferred from homology"/>
<dbReference type="InterPro" id="IPR022398">
    <property type="entry name" value="Peptidase_S8_His-AS"/>
</dbReference>
<dbReference type="Pfam" id="PF06280">
    <property type="entry name" value="fn3_5"/>
    <property type="match status" value="1"/>
</dbReference>
<feature type="domain" description="SLH" evidence="10">
    <location>
        <begin position="1336"/>
        <end position="1395"/>
    </location>
</feature>
<dbReference type="InterPro" id="IPR023827">
    <property type="entry name" value="Peptidase_S8_Asp-AS"/>
</dbReference>
<feature type="signal peptide" evidence="9">
    <location>
        <begin position="1"/>
        <end position="29"/>
    </location>
</feature>
<dbReference type="InterPro" id="IPR023828">
    <property type="entry name" value="Peptidase_S8_Ser-AS"/>
</dbReference>
<dbReference type="InterPro" id="IPR000209">
    <property type="entry name" value="Peptidase_S8/S53_dom"/>
</dbReference>
<feature type="active site" description="Charge relay system" evidence="7">
    <location>
        <position position="299"/>
    </location>
</feature>
<dbReference type="EMBL" id="JBBMFF010000240">
    <property type="protein sequence ID" value="MEQ2511599.1"/>
    <property type="molecule type" value="Genomic_DNA"/>
</dbReference>
<keyword evidence="3 9" id="KW-0732">Signal</keyword>
<evidence type="ECO:0000256" key="4">
    <source>
        <dbReference type="ARBA" id="ARBA00022737"/>
    </source>
</evidence>
<evidence type="ECO:0000256" key="1">
    <source>
        <dbReference type="ARBA" id="ARBA00011073"/>
    </source>
</evidence>
<reference evidence="11 12" key="1">
    <citation type="submission" date="2024-03" db="EMBL/GenBank/DDBJ databases">
        <title>Human intestinal bacterial collection.</title>
        <authorList>
            <person name="Pauvert C."/>
            <person name="Hitch T.C.A."/>
            <person name="Clavel T."/>
        </authorList>
    </citation>
    <scope>NUCLEOTIDE SEQUENCE [LARGE SCALE GENOMIC DNA]</scope>
    <source>
        <strain evidence="11 12">CLA-AA-H192</strain>
    </source>
</reference>
<feature type="active site" description="Charge relay system" evidence="7">
    <location>
        <position position="716"/>
    </location>
</feature>
<evidence type="ECO:0000256" key="5">
    <source>
        <dbReference type="ARBA" id="ARBA00022801"/>
    </source>
</evidence>
<name>A0ABV1G8D9_9FIRM</name>
<evidence type="ECO:0000256" key="9">
    <source>
        <dbReference type="SAM" id="SignalP"/>
    </source>
</evidence>
<evidence type="ECO:0000256" key="3">
    <source>
        <dbReference type="ARBA" id="ARBA00022729"/>
    </source>
</evidence>
<dbReference type="PROSITE" id="PS51272">
    <property type="entry name" value="SLH"/>
    <property type="match status" value="3"/>
</dbReference>
<dbReference type="Gene3D" id="3.40.50.200">
    <property type="entry name" value="Peptidase S8/S53 domain"/>
    <property type="match status" value="1"/>
</dbReference>
<dbReference type="PROSITE" id="PS00137">
    <property type="entry name" value="SUBTILASE_HIS"/>
    <property type="match status" value="1"/>
</dbReference>
<evidence type="ECO:0000256" key="8">
    <source>
        <dbReference type="RuleBase" id="RU003355"/>
    </source>
</evidence>
<feature type="chain" id="PRO_5046003349" evidence="9">
    <location>
        <begin position="30"/>
        <end position="1520"/>
    </location>
</feature>
<dbReference type="Pfam" id="PF00395">
    <property type="entry name" value="SLH"/>
    <property type="match status" value="3"/>
</dbReference>
<keyword evidence="2 7" id="KW-0645">Protease</keyword>
<dbReference type="PRINTS" id="PR00723">
    <property type="entry name" value="SUBTILISIN"/>
</dbReference>
<dbReference type="InterPro" id="IPR001119">
    <property type="entry name" value="SLH_dom"/>
</dbReference>
<dbReference type="InterPro" id="IPR015500">
    <property type="entry name" value="Peptidase_S8_subtilisin-rel"/>
</dbReference>
<evidence type="ECO:0000313" key="11">
    <source>
        <dbReference type="EMBL" id="MEQ2511599.1"/>
    </source>
</evidence>
<evidence type="ECO:0000256" key="7">
    <source>
        <dbReference type="PROSITE-ProRule" id="PRU01240"/>
    </source>
</evidence>
<sequence>MKTLAKKLMALVLCLAMALGLLGVTSAGAVQSAPKAEESASKVIYATDSKTTYVPAGYTYVYQSTDGRIYTRKATQDTYISGRTLSATEAKALASLSYGAESTITTDDGQTLVCREYDAKEAAAYSDAVKAILSGEDYSDGDKVTVVSEAHEKNDKVKVIISLEAPAVCEMDGMSVELGKGLGKAELAAVQSVKNGQSSVLSVAKKKLGHSIEVTGQFSLVTNAIAATVSYGDMETLSKLPGVKKVFLSPCYSVPEINAVETDASQISTNMKFAAAGMGANAAWDAGYDGTGMSVAVIDTGLCFENPTFSKEPTDPDAVAYSKDDIAAILDSKTLHAEELDESTALDTVYYSSKVPFGFNYADGEANFGSDDDTMMGHGSHVAGIIAGNLTEADQEQFDMTSLGIAPEAQLVIMKVFDQGGNCYFDYLIAAIEDAITLGVDCANLSLGLSSGPYYYEGVTEVYDAATAAGISVCVSAGNDGFTGNESLWGDDQIKSTSVSSGTLGMPGTFDSVLTVASAENEGVKWFFATGVLGWYNKRQGSDQYMNVSEIENVPEGKGFYENLRPTEDLVGGTYGYTESIKNSDGQIVYVPFEGGNGDSIIAAAKAAGAAGVVFYDPTPAEEAEWDYVDVELTSFDVPAARANLTEFEWMKANNDTGTVSVKADWNRNNAAGEMSSFSSWGPTEGLSLKPEITGIGGKVFSAYYGEDFAVASGTSMSSPAVAASMALLRQYLKTTSIPEEDYAKVANCLLMSTATPIVDEANGTYYFVRRQGAGLANIGNAVKSGAYIAVEGTDKAKLELGDDAEKTGKYEMKFSVVNFSQEAKTYALSLQGLGQAAEGGLVKGGKVTYLTQNYAKKLDATYTTSLNGNELTVPAGATAQVTVTLQLTDAQKAYYDERFPNGAYVEGFVQLTSKDAVTLSVPFLAFYGDFGAAPVAETGSYATLLGGARSYNTADQVVSGIYSYRPISDSDVLSWMTEKSWLGDTAAPGMSMVPMDEYKFATMFTAYKGFVPETAGVSPNGDNSLDAFYLQIGLLRNVDNIHYTVTNLTTGEVLSEQDTEFLQKSYAGGVYAGSEAGDFDMSWFYAKGVNEDGEEYIDYSKCSQPENSIISVKAEITPECKTAKTQTLEYMFYIDTTGPNSKKPTFSYKTEDWGWGPESMYTISVESNEAWYQDYDMSITIEYDEETGDYYASAFTTNYFPTAQPNGEGVHGMSESGSMMYTDSRTDIFLGYDYAGNCSAYTITGSQLDDNISLSAETDSIYIGEEVTIQNTDVDDYAMLLNWEVSDPEIAEIVSSDNSSVTIKGLKRGDVAVTASVGDFKKSVTIHVLDKNYEDLKGKFQDISGHWAEETILEAVYRGLFNGVSSDLFDPDSAITRAMFVTVLYRMDGQPAVDQKAGFTDVAEGSYYAAAVDWAAKNGIVNGVSETSFDPDAPITREQMAAILYRYAAYWELDVSAEADLSAYEDASSVSAYAQAAMQWAVANGVINGTSATTLEPAGTATRAQAATVLVRFQNSMKS</sequence>
<feature type="active site" description="Charge relay system" evidence="7">
    <location>
        <position position="378"/>
    </location>
</feature>
<keyword evidence="12" id="KW-1185">Reference proteome</keyword>
<dbReference type="SMART" id="SM00635">
    <property type="entry name" value="BID_2"/>
    <property type="match status" value="1"/>
</dbReference>